<dbReference type="InterPro" id="IPR013087">
    <property type="entry name" value="Znf_C2H2_type"/>
</dbReference>
<feature type="compositionally biased region" description="Polar residues" evidence="2">
    <location>
        <begin position="539"/>
        <end position="551"/>
    </location>
</feature>
<feature type="domain" description="C2H2-type" evidence="3">
    <location>
        <begin position="517"/>
        <end position="540"/>
    </location>
</feature>
<dbReference type="Gene3D" id="3.30.160.60">
    <property type="entry name" value="Classic Zinc Finger"/>
    <property type="match status" value="8"/>
</dbReference>
<feature type="domain" description="C2H2-type" evidence="3">
    <location>
        <begin position="1039"/>
        <end position="1066"/>
    </location>
</feature>
<evidence type="ECO:0000313" key="4">
    <source>
        <dbReference type="EMBL" id="JAT21321.1"/>
    </source>
</evidence>
<dbReference type="GO" id="GO:0005634">
    <property type="term" value="C:nucleus"/>
    <property type="evidence" value="ECO:0007669"/>
    <property type="project" value="TreeGrafter"/>
</dbReference>
<gene>
    <name evidence="4" type="ORF">g.24</name>
</gene>
<reference evidence="4" key="1">
    <citation type="submission" date="2015-11" db="EMBL/GenBank/DDBJ databases">
        <title>De novo transcriptome assembly of four potential Pierce s Disease insect vectors from Arizona vineyards.</title>
        <authorList>
            <person name="Tassone E.E."/>
        </authorList>
    </citation>
    <scope>NUCLEOTIDE SEQUENCE</scope>
</reference>
<dbReference type="FunFam" id="3.30.160.60:FF:002095">
    <property type="entry name" value="ras-responsive element-binding protein 1"/>
    <property type="match status" value="1"/>
</dbReference>
<dbReference type="InterPro" id="IPR052795">
    <property type="entry name" value="RREB1"/>
</dbReference>
<feature type="region of interest" description="Disordered" evidence="2">
    <location>
        <begin position="539"/>
        <end position="608"/>
    </location>
</feature>
<keyword evidence="1" id="KW-0479">Metal-binding</keyword>
<dbReference type="GO" id="GO:0000978">
    <property type="term" value="F:RNA polymerase II cis-regulatory region sequence-specific DNA binding"/>
    <property type="evidence" value="ECO:0007669"/>
    <property type="project" value="TreeGrafter"/>
</dbReference>
<feature type="domain" description="C2H2-type" evidence="3">
    <location>
        <begin position="810"/>
        <end position="838"/>
    </location>
</feature>
<feature type="compositionally biased region" description="Basic and acidic residues" evidence="2">
    <location>
        <begin position="240"/>
        <end position="265"/>
    </location>
</feature>
<evidence type="ECO:0000256" key="2">
    <source>
        <dbReference type="SAM" id="MobiDB-lite"/>
    </source>
</evidence>
<keyword evidence="1" id="KW-0862">Zinc</keyword>
<dbReference type="AlphaFoldDB" id="A0A1B6LCC8"/>
<evidence type="ECO:0000259" key="3">
    <source>
        <dbReference type="PROSITE" id="PS50157"/>
    </source>
</evidence>
<feature type="domain" description="C2H2-type" evidence="3">
    <location>
        <begin position="782"/>
        <end position="809"/>
    </location>
</feature>
<dbReference type="SUPFAM" id="SSF57667">
    <property type="entry name" value="beta-beta-alpha zinc fingers"/>
    <property type="match status" value="4"/>
</dbReference>
<feature type="compositionally biased region" description="Acidic residues" evidence="2">
    <location>
        <begin position="645"/>
        <end position="657"/>
    </location>
</feature>
<dbReference type="Pfam" id="PF00096">
    <property type="entry name" value="zf-C2H2"/>
    <property type="match status" value="1"/>
</dbReference>
<accession>A0A1B6LCC8</accession>
<dbReference type="PANTHER" id="PTHR46451">
    <property type="entry name" value="RAS-RESPONSIVE ELEMENT-BINDING PROTEIN 1"/>
    <property type="match status" value="1"/>
</dbReference>
<evidence type="ECO:0000256" key="1">
    <source>
        <dbReference type="PROSITE-ProRule" id="PRU00042"/>
    </source>
</evidence>
<feature type="domain" description="C2H2-type" evidence="3">
    <location>
        <begin position="36"/>
        <end position="63"/>
    </location>
</feature>
<feature type="non-terminal residue" evidence="4">
    <location>
        <position position="1"/>
    </location>
</feature>
<dbReference type="GO" id="GO:0008270">
    <property type="term" value="F:zinc ion binding"/>
    <property type="evidence" value="ECO:0007669"/>
    <property type="project" value="UniProtKB-KW"/>
</dbReference>
<feature type="region of interest" description="Disordered" evidence="2">
    <location>
        <begin position="721"/>
        <end position="768"/>
    </location>
</feature>
<proteinExistence type="predicted"/>
<sequence>EFPCRLCTAIFPNLRALKGHNRVHLSSSGGQTSAPYRCNMCPHFSSDKSALIRHMRTHNGDRPYECALCHYAFTTKANCERHLRNRHAKMTRDEVKKSIIYHPSEDPTNEVEHKPNRDDVKRSLFPEKDTPKHIENKESIKVDRISNFIKHAGENNSSRFEPVHIQKPPSAFIQVQKMTYDQQFVEIDNVQRKCLDVGTMTYEDTESDHAVDTPVKIDIERDVPLDLSMDVLDLSKKKNNKPEHVTDKEEFKDKIEESEPQDLSKKSNFIVEKNNYPLSVESIERSKLSSNLPHSYPQDLQVSTPSPHHSFDRESPVTPIPVTVPKIDLSKFYPASAHPFYLNSASTFPPFTAAASLPQGPYSPYFIPPPPPVLFPTNPNQDFVEMKERLQKELIRGLQLTSGGSLVLDQLAMANAADRIQALHQQAMAEFKWQMENTNEERKSFSPSLHKDVKQPVHIENEHEVRNQEIHQTKLPEKLVVLTKPKPEASASVKMVIKNGVLIPKQKQRRYRTERPFSCEHCSARFTLRSNMERHIKQQHPQFWTQKQRNAASLPVRRNHSLPSKVPQSLLNPGQFYPHNGLPGYNLKSEDDVSRSSASNDHAITENKSNVAIENKTCISEEVKHAIAQQLKSKHTPTDSIGNEDYNDEDPMDEEEDEDLIIDEEARDEEISQAGNDKNLEEEITLRKKLSMKDENLDLASVSRLLDNASTQTFRQYFHSDEDHAGGEGSEEDEEGLVAAGSASEGCNSGSDENRSESENNSGPSAAVVKKKSAYSLAPNRVSCPYCFRKFPWSSSLRRHVLTHTGQKPYKCSFCPLLFTTKSNCDRHLLRKHGGGTPASVDNQPPAPVGSDTPGAPNYTMRNVPERPYKCKNCPSSTFSTLSNLRKHLSTKHQNYKNEGTQSGYESQGSVSEEIEVVENEREIEKEKRIPIDPREIHPGHSSENGQFFKTHPTLVEQNLVTTQPSDLPFKCHLCEGSFGERQEALDHIRDLHCAEFQLLVSKGALEASVEDTPGPEEGGEESLEQLRGKFPDYANRKVMCAFCLRRFWSAEDLRRHMRTHTGERPFSCDICRRRFTLKHSMLRHRKKHNGAAPEETSPTSDDDAGHATNHNNNNVKPWLAKRTEDESDLISNLLGIQDK</sequence>
<feature type="region of interest" description="Disordered" evidence="2">
    <location>
        <begin position="835"/>
        <end position="857"/>
    </location>
</feature>
<dbReference type="PROSITE" id="PS00028">
    <property type="entry name" value="ZINC_FINGER_C2H2_1"/>
    <property type="match status" value="8"/>
</dbReference>
<feature type="region of interest" description="Disordered" evidence="2">
    <location>
        <begin position="630"/>
        <end position="657"/>
    </location>
</feature>
<feature type="compositionally biased region" description="Basic and acidic residues" evidence="2">
    <location>
        <begin position="110"/>
        <end position="124"/>
    </location>
</feature>
<feature type="domain" description="C2H2-type" evidence="3">
    <location>
        <begin position="1067"/>
        <end position="1094"/>
    </location>
</feature>
<feature type="region of interest" description="Disordered" evidence="2">
    <location>
        <begin position="102"/>
        <end position="124"/>
    </location>
</feature>
<feature type="domain" description="C2H2-type" evidence="3">
    <location>
        <begin position="970"/>
        <end position="998"/>
    </location>
</feature>
<feature type="non-terminal residue" evidence="4">
    <location>
        <position position="1140"/>
    </location>
</feature>
<feature type="domain" description="C2H2-type" evidence="3">
    <location>
        <begin position="64"/>
        <end position="92"/>
    </location>
</feature>
<feature type="region of interest" description="Disordered" evidence="2">
    <location>
        <begin position="289"/>
        <end position="317"/>
    </location>
</feature>
<dbReference type="FunFam" id="3.30.160.60:FF:000813">
    <property type="entry name" value="ras-responsive element-binding protein 1 isoform X1"/>
    <property type="match status" value="1"/>
</dbReference>
<dbReference type="GO" id="GO:0001228">
    <property type="term" value="F:DNA-binding transcription activator activity, RNA polymerase II-specific"/>
    <property type="evidence" value="ECO:0007669"/>
    <property type="project" value="TreeGrafter"/>
</dbReference>
<feature type="region of interest" description="Disordered" evidence="2">
    <location>
        <begin position="1083"/>
        <end position="1122"/>
    </location>
</feature>
<feature type="domain" description="C2H2-type" evidence="3">
    <location>
        <begin position="2"/>
        <end position="29"/>
    </location>
</feature>
<dbReference type="PANTHER" id="PTHR46451:SF1">
    <property type="entry name" value="RAS-RESPONSIVE ELEMENT-BINDING PROTEIN 1"/>
    <property type="match status" value="1"/>
</dbReference>
<keyword evidence="1" id="KW-0863">Zinc-finger</keyword>
<dbReference type="InterPro" id="IPR036236">
    <property type="entry name" value="Znf_C2H2_sf"/>
</dbReference>
<dbReference type="EMBL" id="GEBQ01018656">
    <property type="protein sequence ID" value="JAT21321.1"/>
    <property type="molecule type" value="Transcribed_RNA"/>
</dbReference>
<name>A0A1B6LCC8_9HEMI</name>
<organism evidence="4">
    <name type="scientific">Graphocephala atropunctata</name>
    <dbReference type="NCBI Taxonomy" id="36148"/>
    <lineage>
        <taxon>Eukaryota</taxon>
        <taxon>Metazoa</taxon>
        <taxon>Ecdysozoa</taxon>
        <taxon>Arthropoda</taxon>
        <taxon>Hexapoda</taxon>
        <taxon>Insecta</taxon>
        <taxon>Pterygota</taxon>
        <taxon>Neoptera</taxon>
        <taxon>Paraneoptera</taxon>
        <taxon>Hemiptera</taxon>
        <taxon>Auchenorrhyncha</taxon>
        <taxon>Membracoidea</taxon>
        <taxon>Cicadellidae</taxon>
        <taxon>Cicadellinae</taxon>
        <taxon>Cicadellini</taxon>
        <taxon>Graphocephala</taxon>
    </lineage>
</organism>
<protein>
    <recommendedName>
        <fullName evidence="3">C2H2-type domain-containing protein</fullName>
    </recommendedName>
</protein>
<dbReference type="PROSITE" id="PS50157">
    <property type="entry name" value="ZINC_FINGER_C2H2_2"/>
    <property type="match status" value="9"/>
</dbReference>
<feature type="compositionally biased region" description="Polar residues" evidence="2">
    <location>
        <begin position="289"/>
        <end position="307"/>
    </location>
</feature>
<feature type="region of interest" description="Disordered" evidence="2">
    <location>
        <begin position="240"/>
        <end position="268"/>
    </location>
</feature>
<dbReference type="FunFam" id="3.30.160.60:FF:002512">
    <property type="entry name" value="Pebbled, isoform A"/>
    <property type="match status" value="1"/>
</dbReference>
<feature type="compositionally biased region" description="Polar residues" evidence="2">
    <location>
        <begin position="595"/>
        <end position="608"/>
    </location>
</feature>
<dbReference type="FunFam" id="3.30.160.60:FF:001782">
    <property type="entry name" value="Ras-responsive element-binding protein 1a"/>
    <property type="match status" value="1"/>
</dbReference>
<dbReference type="SMART" id="SM00355">
    <property type="entry name" value="ZnF_C2H2"/>
    <property type="match status" value="10"/>
</dbReference>